<organism evidence="2 3">
    <name type="scientific">Pelagomonas calceolata</name>
    <dbReference type="NCBI Taxonomy" id="35677"/>
    <lineage>
        <taxon>Eukaryota</taxon>
        <taxon>Sar</taxon>
        <taxon>Stramenopiles</taxon>
        <taxon>Ochrophyta</taxon>
        <taxon>Pelagophyceae</taxon>
        <taxon>Pelagomonadales</taxon>
        <taxon>Pelagomonadaceae</taxon>
        <taxon>Pelagomonas</taxon>
    </lineage>
</organism>
<dbReference type="PANTHER" id="PTHR45848">
    <property type="entry name" value="DUAL SPECIFICITY PROTEIN PHOSPHATASE 12 FAMILY MEMBER"/>
    <property type="match status" value="1"/>
</dbReference>
<dbReference type="EMBL" id="CAKKNE010000002">
    <property type="protein sequence ID" value="CAH0369823.1"/>
    <property type="molecule type" value="Genomic_DNA"/>
</dbReference>
<dbReference type="Proteomes" id="UP000789595">
    <property type="component" value="Unassembled WGS sequence"/>
</dbReference>
<comment type="similarity">
    <text evidence="1">Belongs to the protein-tyrosine phosphatase family. Non-receptor class dual specificity subfamily.</text>
</comment>
<keyword evidence="3" id="KW-1185">Reference proteome</keyword>
<proteinExistence type="inferred from homology"/>
<gene>
    <name evidence="2" type="ORF">PECAL_2P29650</name>
</gene>
<sequence>MAALVAPQQVLAYRCGACRRHLFDATDVVHGLTGDECGSFVLEEPLEWMTQQLQGDGGRLCCECGAKLGHWSWTGMRCGCGEWLAPAFSIAKSKVDGRAAKSRSRGETSGVQERLGVSLPWLRVDPPRRVVVYVGDGDRDSAKRSVDAAWANRAVREAFWLFLSSDDAAPEDVSALIREVRARGVADVVAAGAGRGAAVVSAVECERVALIAPPADVSLRARRALVCCAKGDDRSWGDATVEVYAGIDAAAPPAGVVRALCAFVCT</sequence>
<comment type="caution">
    <text evidence="2">The sequence shown here is derived from an EMBL/GenBank/DDBJ whole genome shotgun (WGS) entry which is preliminary data.</text>
</comment>
<protein>
    <submittedName>
        <fullName evidence="2">Uncharacterized protein</fullName>
    </submittedName>
</protein>
<dbReference type="OrthoDB" id="2017893at2759"/>
<evidence type="ECO:0000313" key="2">
    <source>
        <dbReference type="EMBL" id="CAH0369823.1"/>
    </source>
</evidence>
<evidence type="ECO:0000256" key="1">
    <source>
        <dbReference type="ARBA" id="ARBA00008601"/>
    </source>
</evidence>
<accession>A0A8J2SDU3</accession>
<reference evidence="2" key="1">
    <citation type="submission" date="2021-11" db="EMBL/GenBank/DDBJ databases">
        <authorList>
            <consortium name="Genoscope - CEA"/>
            <person name="William W."/>
        </authorList>
    </citation>
    <scope>NUCLEOTIDE SEQUENCE</scope>
</reference>
<dbReference type="AlphaFoldDB" id="A0A8J2SDU3"/>
<name>A0A8J2SDU3_9STRA</name>
<evidence type="ECO:0000313" key="3">
    <source>
        <dbReference type="Proteomes" id="UP000789595"/>
    </source>
</evidence>